<dbReference type="OMA" id="DHTGVTM"/>
<dbReference type="Pfam" id="PF08293">
    <property type="entry name" value="MRP-S33"/>
    <property type="match status" value="1"/>
</dbReference>
<organism evidence="7 8">
    <name type="scientific">Neosartorya fischeri (strain ATCC 1020 / DSM 3700 / CBS 544.65 / FGSC A1164 / JCM 1740 / NRRL 181 / WB 181)</name>
    <name type="common">Aspergillus fischerianus</name>
    <dbReference type="NCBI Taxonomy" id="331117"/>
    <lineage>
        <taxon>Eukaryota</taxon>
        <taxon>Fungi</taxon>
        <taxon>Dikarya</taxon>
        <taxon>Ascomycota</taxon>
        <taxon>Pezizomycotina</taxon>
        <taxon>Eurotiomycetes</taxon>
        <taxon>Eurotiomycetidae</taxon>
        <taxon>Eurotiales</taxon>
        <taxon>Aspergillaceae</taxon>
        <taxon>Aspergillus</taxon>
        <taxon>Aspergillus subgen. Fumigati</taxon>
    </lineage>
</organism>
<dbReference type="EMBL" id="DS027686">
    <property type="protein sequence ID" value="EAW24189.1"/>
    <property type="molecule type" value="Genomic_DNA"/>
</dbReference>
<dbReference type="InterPro" id="IPR013219">
    <property type="entry name" value="Ribosomal_mS33"/>
</dbReference>
<evidence type="ECO:0000313" key="7">
    <source>
        <dbReference type="EMBL" id="EAW24189.1"/>
    </source>
</evidence>
<evidence type="ECO:0000256" key="2">
    <source>
        <dbReference type="ARBA" id="ARBA00008970"/>
    </source>
</evidence>
<name>A1CZL9_NEOFI</name>
<dbReference type="GO" id="GO:0005739">
    <property type="term" value="C:mitochondrion"/>
    <property type="evidence" value="ECO:0007669"/>
    <property type="project" value="UniProtKB-SubCell"/>
</dbReference>
<dbReference type="GO" id="GO:1990904">
    <property type="term" value="C:ribonucleoprotein complex"/>
    <property type="evidence" value="ECO:0007669"/>
    <property type="project" value="UniProtKB-KW"/>
</dbReference>
<dbReference type="HOGENOM" id="CLU_1875998_0_0_1"/>
<dbReference type="RefSeq" id="XP_001266086.1">
    <property type="nucleotide sequence ID" value="XM_001266085.1"/>
</dbReference>
<comment type="subcellular location">
    <subcellularLocation>
        <location evidence="1">Mitochondrion</location>
    </subcellularLocation>
</comment>
<comment type="similarity">
    <text evidence="2">Belongs to the mitochondrion-specific ribosomal protein mS33 family.</text>
</comment>
<evidence type="ECO:0000256" key="1">
    <source>
        <dbReference type="ARBA" id="ARBA00004173"/>
    </source>
</evidence>
<evidence type="ECO:0000256" key="5">
    <source>
        <dbReference type="ARBA" id="ARBA00023274"/>
    </source>
</evidence>
<proteinExistence type="inferred from homology"/>
<dbReference type="eggNOG" id="KOG4844">
    <property type="taxonomic scope" value="Eukaryota"/>
</dbReference>
<dbReference type="PANTHER" id="PTHR13362:SF2">
    <property type="entry name" value="SMALL RIBOSOMAL SUBUNIT PROTEIN MS33"/>
    <property type="match status" value="1"/>
</dbReference>
<dbReference type="STRING" id="331117.A1CZL9"/>
<keyword evidence="8" id="KW-1185">Reference proteome</keyword>
<dbReference type="PANTHER" id="PTHR13362">
    <property type="entry name" value="MITOCHONDRIAL RIBOSOMAL PROTEIN S33"/>
    <property type="match status" value="1"/>
</dbReference>
<gene>
    <name evidence="7" type="ORF">NFIA_037630</name>
</gene>
<dbReference type="GO" id="GO:0005840">
    <property type="term" value="C:ribosome"/>
    <property type="evidence" value="ECO:0007669"/>
    <property type="project" value="UniProtKB-KW"/>
</dbReference>
<dbReference type="KEGG" id="nfi:NFIA_037630"/>
<protein>
    <recommendedName>
        <fullName evidence="6">Small ribosomal subunit protein mS33</fullName>
    </recommendedName>
</protein>
<dbReference type="VEuPathDB" id="FungiDB:NFIA_037630"/>
<sequence length="136" mass="15943">MALLLRYPADDLKTQCRIFSLNFNPQRLRLGNKVLRQRLRGPALAAWYPRKTVSFRDLQDAYRPLGLTVFDEYEDDREERTAAGMTLILVQRLLLTSIQNHDRRRRRNRQDHTGVTMSYVVGIQQTQLSLRSVDTP</sequence>
<dbReference type="GeneID" id="4592780"/>
<evidence type="ECO:0000256" key="6">
    <source>
        <dbReference type="ARBA" id="ARBA00035132"/>
    </source>
</evidence>
<evidence type="ECO:0000256" key="4">
    <source>
        <dbReference type="ARBA" id="ARBA00023128"/>
    </source>
</evidence>
<dbReference type="OrthoDB" id="2257454at2759"/>
<accession>A1CZL9</accession>
<reference evidence="8" key="1">
    <citation type="journal article" date="2008" name="PLoS Genet.">
        <title>Genomic islands in the pathogenic filamentous fungus Aspergillus fumigatus.</title>
        <authorList>
            <person name="Fedorova N.D."/>
            <person name="Khaldi N."/>
            <person name="Joardar V.S."/>
            <person name="Maiti R."/>
            <person name="Amedeo P."/>
            <person name="Anderson M.J."/>
            <person name="Crabtree J."/>
            <person name="Silva J.C."/>
            <person name="Badger J.H."/>
            <person name="Albarraq A."/>
            <person name="Angiuoli S."/>
            <person name="Bussey H."/>
            <person name="Bowyer P."/>
            <person name="Cotty P.J."/>
            <person name="Dyer P.S."/>
            <person name="Egan A."/>
            <person name="Galens K."/>
            <person name="Fraser-Liggett C.M."/>
            <person name="Haas B.J."/>
            <person name="Inman J.M."/>
            <person name="Kent R."/>
            <person name="Lemieux S."/>
            <person name="Malavazi I."/>
            <person name="Orvis J."/>
            <person name="Roemer T."/>
            <person name="Ronning C.M."/>
            <person name="Sundaram J.P."/>
            <person name="Sutton G."/>
            <person name="Turner G."/>
            <person name="Venter J.C."/>
            <person name="White O.R."/>
            <person name="Whitty B.R."/>
            <person name="Youngman P."/>
            <person name="Wolfe K.H."/>
            <person name="Goldman G.H."/>
            <person name="Wortman J.R."/>
            <person name="Jiang B."/>
            <person name="Denning D.W."/>
            <person name="Nierman W.C."/>
        </authorList>
    </citation>
    <scope>NUCLEOTIDE SEQUENCE [LARGE SCALE GENOMIC DNA]</scope>
    <source>
        <strain evidence="8">ATCC 1020 / DSM 3700 / CBS 544.65 / FGSC A1164 / JCM 1740 / NRRL 181 / WB 181</strain>
    </source>
</reference>
<dbReference type="AlphaFoldDB" id="A1CZL9"/>
<keyword evidence="3" id="KW-0689">Ribosomal protein</keyword>
<keyword evidence="4" id="KW-0496">Mitochondrion</keyword>
<dbReference type="Proteomes" id="UP000006702">
    <property type="component" value="Unassembled WGS sequence"/>
</dbReference>
<evidence type="ECO:0000256" key="3">
    <source>
        <dbReference type="ARBA" id="ARBA00022980"/>
    </source>
</evidence>
<keyword evidence="5" id="KW-0687">Ribonucleoprotein</keyword>
<evidence type="ECO:0000313" key="8">
    <source>
        <dbReference type="Proteomes" id="UP000006702"/>
    </source>
</evidence>